<feature type="region of interest" description="Disordered" evidence="1">
    <location>
        <begin position="1"/>
        <end position="24"/>
    </location>
</feature>
<protein>
    <recommendedName>
        <fullName evidence="4">F-box domain-containing protein</fullName>
    </recommendedName>
</protein>
<evidence type="ECO:0000313" key="3">
    <source>
        <dbReference type="Proteomes" id="UP001432322"/>
    </source>
</evidence>
<evidence type="ECO:0000313" key="2">
    <source>
        <dbReference type="EMBL" id="GMT30572.1"/>
    </source>
</evidence>
<gene>
    <name evidence="2" type="ORF">PFISCL1PPCAC_21869</name>
</gene>
<keyword evidence="3" id="KW-1185">Reference proteome</keyword>
<sequence>GTVGTDSDSEPVKKIHMENAEDETNEENFSFPILELPAELSSKILSYMGKKELGVCLQSFSLDKVYAEWSKDKIIDSMTIKKDSNMEMAEFKCSRYYSSKIFKSYLSQICDRFNEVYEMCEIGRMTISVSPNARQLIDACKRIKHIDNLIISFPILELPAQLSSKILS</sequence>
<dbReference type="AlphaFoldDB" id="A0AAV5WHR9"/>
<dbReference type="EMBL" id="BTSY01000005">
    <property type="protein sequence ID" value="GMT30572.1"/>
    <property type="molecule type" value="Genomic_DNA"/>
</dbReference>
<organism evidence="2 3">
    <name type="scientific">Pristionchus fissidentatus</name>
    <dbReference type="NCBI Taxonomy" id="1538716"/>
    <lineage>
        <taxon>Eukaryota</taxon>
        <taxon>Metazoa</taxon>
        <taxon>Ecdysozoa</taxon>
        <taxon>Nematoda</taxon>
        <taxon>Chromadorea</taxon>
        <taxon>Rhabditida</taxon>
        <taxon>Rhabditina</taxon>
        <taxon>Diplogasteromorpha</taxon>
        <taxon>Diplogasteroidea</taxon>
        <taxon>Neodiplogasteridae</taxon>
        <taxon>Pristionchus</taxon>
    </lineage>
</organism>
<dbReference type="Proteomes" id="UP001432322">
    <property type="component" value="Unassembled WGS sequence"/>
</dbReference>
<evidence type="ECO:0008006" key="4">
    <source>
        <dbReference type="Google" id="ProtNLM"/>
    </source>
</evidence>
<feature type="compositionally biased region" description="Basic and acidic residues" evidence="1">
    <location>
        <begin position="10"/>
        <end position="19"/>
    </location>
</feature>
<proteinExistence type="predicted"/>
<feature type="non-terminal residue" evidence="2">
    <location>
        <position position="1"/>
    </location>
</feature>
<feature type="non-terminal residue" evidence="2">
    <location>
        <position position="168"/>
    </location>
</feature>
<comment type="caution">
    <text evidence="2">The sequence shown here is derived from an EMBL/GenBank/DDBJ whole genome shotgun (WGS) entry which is preliminary data.</text>
</comment>
<evidence type="ECO:0000256" key="1">
    <source>
        <dbReference type="SAM" id="MobiDB-lite"/>
    </source>
</evidence>
<reference evidence="2" key="1">
    <citation type="submission" date="2023-10" db="EMBL/GenBank/DDBJ databases">
        <title>Genome assembly of Pristionchus species.</title>
        <authorList>
            <person name="Yoshida K."/>
            <person name="Sommer R.J."/>
        </authorList>
    </citation>
    <scope>NUCLEOTIDE SEQUENCE</scope>
    <source>
        <strain evidence="2">RS5133</strain>
    </source>
</reference>
<accession>A0AAV5WHR9</accession>
<name>A0AAV5WHR9_9BILA</name>